<evidence type="ECO:0000256" key="2">
    <source>
        <dbReference type="ARBA" id="ARBA00022692"/>
    </source>
</evidence>
<keyword evidence="9" id="KW-1185">Reference proteome</keyword>
<dbReference type="InterPro" id="IPR008979">
    <property type="entry name" value="Galactose-bd-like_sf"/>
</dbReference>
<feature type="domain" description="SUN" evidence="7">
    <location>
        <begin position="135"/>
        <end position="313"/>
    </location>
</feature>
<feature type="region of interest" description="Disordered" evidence="5">
    <location>
        <begin position="33"/>
        <end position="53"/>
    </location>
</feature>
<dbReference type="Pfam" id="PF07738">
    <property type="entry name" value="Sad1_UNC"/>
    <property type="match status" value="1"/>
</dbReference>
<feature type="transmembrane region" description="Helical" evidence="6">
    <location>
        <begin position="66"/>
        <end position="85"/>
    </location>
</feature>
<dbReference type="GO" id="GO:0043495">
    <property type="term" value="F:protein-membrane adaptor activity"/>
    <property type="evidence" value="ECO:0007669"/>
    <property type="project" value="TreeGrafter"/>
</dbReference>
<evidence type="ECO:0000256" key="5">
    <source>
        <dbReference type="SAM" id="MobiDB-lite"/>
    </source>
</evidence>
<dbReference type="InterPro" id="IPR045119">
    <property type="entry name" value="SUN1-5"/>
</dbReference>
<evidence type="ECO:0000313" key="8">
    <source>
        <dbReference type="Ensembl" id="ENSNMLP00000016831.1"/>
    </source>
</evidence>
<sequence length="319" mass="35865">MEVNSDLRRSPRLQQNGYYNQDARPRINYYEAPYRAPSRRGQRSATTPPAGTAPPAGRGFLTWHQFILLLCAVAVACVFSMHIPASTSSSVREEPLKMMRDESIQSSVLDESLKMTRGESIQWSVVDEPAKMMSEKSILSPKPDGLPNVPPPSQVSKILRDRSSETYARKGYMERVFNWFCPKYHWALQDSENLVPRVCWPFQGSAGKLHVQLDKPVHISHVTIGHITKDQSPTGEITTAPKLFSVYGMETSDDNETLLGRFEYDASGPAFQTFSVDSAVQGTFKDVRLNVESNWGNTEYTCLYNFKVHGTPVQPEGRV</sequence>
<dbReference type="AlphaFoldDB" id="A0A8C6T7T6"/>
<organism evidence="8 9">
    <name type="scientific">Neogobius melanostomus</name>
    <name type="common">round goby</name>
    <dbReference type="NCBI Taxonomy" id="47308"/>
    <lineage>
        <taxon>Eukaryota</taxon>
        <taxon>Metazoa</taxon>
        <taxon>Chordata</taxon>
        <taxon>Craniata</taxon>
        <taxon>Vertebrata</taxon>
        <taxon>Euteleostomi</taxon>
        <taxon>Actinopterygii</taxon>
        <taxon>Neopterygii</taxon>
        <taxon>Teleostei</taxon>
        <taxon>Neoteleostei</taxon>
        <taxon>Acanthomorphata</taxon>
        <taxon>Gobiaria</taxon>
        <taxon>Gobiiformes</taxon>
        <taxon>Gobioidei</taxon>
        <taxon>Gobiidae</taxon>
        <taxon>Benthophilinae</taxon>
        <taxon>Neogobiini</taxon>
        <taxon>Neogobius</taxon>
    </lineage>
</organism>
<evidence type="ECO:0000256" key="4">
    <source>
        <dbReference type="ARBA" id="ARBA00023136"/>
    </source>
</evidence>
<evidence type="ECO:0000256" key="3">
    <source>
        <dbReference type="ARBA" id="ARBA00022989"/>
    </source>
</evidence>
<accession>A0A8C6T7T6</accession>
<evidence type="ECO:0000256" key="6">
    <source>
        <dbReference type="SAM" id="Phobius"/>
    </source>
</evidence>
<keyword evidence="3 6" id="KW-1133">Transmembrane helix</keyword>
<dbReference type="Proteomes" id="UP000694523">
    <property type="component" value="Unplaced"/>
</dbReference>
<keyword evidence="4 6" id="KW-0472">Membrane</keyword>
<dbReference type="GO" id="GO:0005637">
    <property type="term" value="C:nuclear inner membrane"/>
    <property type="evidence" value="ECO:0007669"/>
    <property type="project" value="UniProtKB-SubCell"/>
</dbReference>
<reference evidence="8" key="1">
    <citation type="submission" date="2025-08" db="UniProtKB">
        <authorList>
            <consortium name="Ensembl"/>
        </authorList>
    </citation>
    <scope>IDENTIFICATION</scope>
</reference>
<dbReference type="SUPFAM" id="SSF49785">
    <property type="entry name" value="Galactose-binding domain-like"/>
    <property type="match status" value="1"/>
</dbReference>
<protein>
    <recommendedName>
        <fullName evidence="7">SUN domain-containing protein</fullName>
    </recommendedName>
</protein>
<reference evidence="8" key="2">
    <citation type="submission" date="2025-09" db="UniProtKB">
        <authorList>
            <consortium name="Ensembl"/>
        </authorList>
    </citation>
    <scope>IDENTIFICATION</scope>
</reference>
<dbReference type="InterPro" id="IPR012919">
    <property type="entry name" value="SUN_dom"/>
</dbReference>
<evidence type="ECO:0000259" key="7">
    <source>
        <dbReference type="PROSITE" id="PS51469"/>
    </source>
</evidence>
<comment type="subcellular location">
    <subcellularLocation>
        <location evidence="1">Nucleus inner membrane</location>
    </subcellularLocation>
</comment>
<name>A0A8C6T7T6_9GOBI</name>
<dbReference type="Gene3D" id="2.60.120.260">
    <property type="entry name" value="Galactose-binding domain-like"/>
    <property type="match status" value="1"/>
</dbReference>
<dbReference type="Ensembl" id="ENSNMLT00000018942.1">
    <property type="protein sequence ID" value="ENSNMLP00000016831.1"/>
    <property type="gene ID" value="ENSNMLG00000011157.1"/>
</dbReference>
<evidence type="ECO:0000313" key="9">
    <source>
        <dbReference type="Proteomes" id="UP000694523"/>
    </source>
</evidence>
<dbReference type="PANTHER" id="PTHR12911">
    <property type="entry name" value="SAD1/UNC-84-LIKE PROTEIN-RELATED"/>
    <property type="match status" value="1"/>
</dbReference>
<dbReference type="PROSITE" id="PS51469">
    <property type="entry name" value="SUN"/>
    <property type="match status" value="1"/>
</dbReference>
<proteinExistence type="predicted"/>
<dbReference type="PANTHER" id="PTHR12911:SF8">
    <property type="entry name" value="KLAROID PROTEIN-RELATED"/>
    <property type="match status" value="1"/>
</dbReference>
<evidence type="ECO:0000256" key="1">
    <source>
        <dbReference type="ARBA" id="ARBA00004540"/>
    </source>
</evidence>
<keyword evidence="2 6" id="KW-0812">Transmembrane</keyword>